<evidence type="ECO:0000256" key="10">
    <source>
        <dbReference type="ARBA" id="ARBA00038489"/>
    </source>
</evidence>
<proteinExistence type="inferred from homology"/>
<comment type="function">
    <text evidence="1">Thiol-specific peroxidase that catalyzes the reduction of hydrogen peroxide and organic hydroperoxides to water and alcohols, respectively. Plays a role in cell protection against oxidative stress by detoxifying peroxides and as sensor of hydrogen peroxide-mediated signaling events.</text>
</comment>
<comment type="subunit">
    <text evidence="2">Monomer.</text>
</comment>
<dbReference type="InterPro" id="IPR013766">
    <property type="entry name" value="Thioredoxin_domain"/>
</dbReference>
<comment type="catalytic activity">
    <reaction evidence="12">
        <text>a hydroperoxide + [thioredoxin]-dithiol = an alcohol + [thioredoxin]-disulfide + H2O</text>
        <dbReference type="Rhea" id="RHEA:62620"/>
        <dbReference type="Rhea" id="RHEA-COMP:10698"/>
        <dbReference type="Rhea" id="RHEA-COMP:10700"/>
        <dbReference type="ChEBI" id="CHEBI:15377"/>
        <dbReference type="ChEBI" id="CHEBI:29950"/>
        <dbReference type="ChEBI" id="CHEBI:30879"/>
        <dbReference type="ChEBI" id="CHEBI:35924"/>
        <dbReference type="ChEBI" id="CHEBI:50058"/>
        <dbReference type="EC" id="1.11.1.24"/>
    </reaction>
</comment>
<gene>
    <name evidence="15" type="ORF">C4541_01595</name>
</gene>
<dbReference type="GO" id="GO:0034599">
    <property type="term" value="P:cellular response to oxidative stress"/>
    <property type="evidence" value="ECO:0007669"/>
    <property type="project" value="TreeGrafter"/>
</dbReference>
<accession>A0A3A4R5W2</accession>
<evidence type="ECO:0000256" key="6">
    <source>
        <dbReference type="ARBA" id="ARBA00023002"/>
    </source>
</evidence>
<dbReference type="EC" id="1.11.1.24" evidence="3"/>
<name>A0A3A4R5W2_9BACT</name>
<dbReference type="CDD" id="cd03017">
    <property type="entry name" value="PRX_BCP"/>
    <property type="match status" value="1"/>
</dbReference>
<sequence>MTADITSQDELKVGDIAPVFSLNDQYNNPVSIESFRGNWLILYFYPKDDTPGCTKEAVGFSDSRDNFSKLGAVVIGVSPDSAKSHESFCNKYNLNLPLLSDPEHTVLERYGVWILKKMYGREYWGVERSTFLIDPEGVIQEVWRQVKVDGHVAEVEKKIKELRG</sequence>
<keyword evidence="8" id="KW-0676">Redox-active center</keyword>
<evidence type="ECO:0000256" key="8">
    <source>
        <dbReference type="ARBA" id="ARBA00023284"/>
    </source>
</evidence>
<keyword evidence="7" id="KW-1015">Disulfide bond</keyword>
<dbReference type="GO" id="GO:0005737">
    <property type="term" value="C:cytoplasm"/>
    <property type="evidence" value="ECO:0007669"/>
    <property type="project" value="TreeGrafter"/>
</dbReference>
<feature type="active site" description="Cysteine sulfenic acid (-SOH) intermediate; for peroxidase activity" evidence="13">
    <location>
        <position position="53"/>
    </location>
</feature>
<dbReference type="PANTHER" id="PTHR42801:SF4">
    <property type="entry name" value="AHPC_TSA FAMILY PROTEIN"/>
    <property type="match status" value="1"/>
</dbReference>
<keyword evidence="6 15" id="KW-0560">Oxidoreductase</keyword>
<evidence type="ECO:0000256" key="11">
    <source>
        <dbReference type="ARBA" id="ARBA00042639"/>
    </source>
</evidence>
<evidence type="ECO:0000256" key="5">
    <source>
        <dbReference type="ARBA" id="ARBA00022862"/>
    </source>
</evidence>
<evidence type="ECO:0000313" key="16">
    <source>
        <dbReference type="Proteomes" id="UP000266426"/>
    </source>
</evidence>
<dbReference type="InterPro" id="IPR050924">
    <property type="entry name" value="Peroxiredoxin_BCP/PrxQ"/>
</dbReference>
<evidence type="ECO:0000256" key="9">
    <source>
        <dbReference type="ARBA" id="ARBA00032824"/>
    </source>
</evidence>
<dbReference type="EMBL" id="QZJZ01000010">
    <property type="protein sequence ID" value="RJP61720.1"/>
    <property type="molecule type" value="Genomic_DNA"/>
</dbReference>
<evidence type="ECO:0000313" key="15">
    <source>
        <dbReference type="EMBL" id="RJP61720.1"/>
    </source>
</evidence>
<dbReference type="PROSITE" id="PS51352">
    <property type="entry name" value="THIOREDOXIN_2"/>
    <property type="match status" value="1"/>
</dbReference>
<evidence type="ECO:0000256" key="7">
    <source>
        <dbReference type="ARBA" id="ARBA00023157"/>
    </source>
</evidence>
<evidence type="ECO:0000256" key="2">
    <source>
        <dbReference type="ARBA" id="ARBA00011245"/>
    </source>
</evidence>
<evidence type="ECO:0000256" key="13">
    <source>
        <dbReference type="PIRSR" id="PIRSR000239-1"/>
    </source>
</evidence>
<reference evidence="15 16" key="1">
    <citation type="journal article" date="2017" name="ISME J.">
        <title>Energy and carbon metabolisms in a deep terrestrial subsurface fluid microbial community.</title>
        <authorList>
            <person name="Momper L."/>
            <person name="Jungbluth S.P."/>
            <person name="Lee M.D."/>
            <person name="Amend J.P."/>
        </authorList>
    </citation>
    <scope>NUCLEOTIDE SEQUENCE [LARGE SCALE GENOMIC DNA]</scope>
    <source>
        <strain evidence="15">SURF_26</strain>
    </source>
</reference>
<evidence type="ECO:0000259" key="14">
    <source>
        <dbReference type="PROSITE" id="PS51352"/>
    </source>
</evidence>
<comment type="caution">
    <text evidence="15">The sequence shown here is derived from an EMBL/GenBank/DDBJ whole genome shotgun (WGS) entry which is preliminary data.</text>
</comment>
<evidence type="ECO:0000256" key="3">
    <source>
        <dbReference type="ARBA" id="ARBA00013017"/>
    </source>
</evidence>
<keyword evidence="5" id="KW-0049">Antioxidant</keyword>
<dbReference type="PANTHER" id="PTHR42801">
    <property type="entry name" value="THIOREDOXIN-DEPENDENT PEROXIDE REDUCTASE"/>
    <property type="match status" value="1"/>
</dbReference>
<dbReference type="InterPro" id="IPR036249">
    <property type="entry name" value="Thioredoxin-like_sf"/>
</dbReference>
<dbReference type="InterPro" id="IPR024706">
    <property type="entry name" value="Peroxiredoxin_AhpC-typ"/>
</dbReference>
<dbReference type="Gene3D" id="3.40.30.10">
    <property type="entry name" value="Glutaredoxin"/>
    <property type="match status" value="1"/>
</dbReference>
<dbReference type="InterPro" id="IPR000866">
    <property type="entry name" value="AhpC/TSA"/>
</dbReference>
<dbReference type="GO" id="GO:0008379">
    <property type="term" value="F:thioredoxin peroxidase activity"/>
    <property type="evidence" value="ECO:0007669"/>
    <property type="project" value="TreeGrafter"/>
</dbReference>
<dbReference type="Proteomes" id="UP000266426">
    <property type="component" value="Unassembled WGS sequence"/>
</dbReference>
<dbReference type="AlphaFoldDB" id="A0A3A4R5W2"/>
<keyword evidence="4 15" id="KW-0575">Peroxidase</keyword>
<organism evidence="15 16">
    <name type="scientific">Candidatus Auribacter fodinae</name>
    <dbReference type="NCBI Taxonomy" id="2093366"/>
    <lineage>
        <taxon>Bacteria</taxon>
        <taxon>Pseudomonadati</taxon>
        <taxon>Candidatus Auribacterota</taxon>
        <taxon>Candidatus Auribacteria</taxon>
        <taxon>Candidatus Auribacterales</taxon>
        <taxon>Candidatus Auribacteraceae</taxon>
        <taxon>Candidatus Auribacter</taxon>
    </lineage>
</organism>
<dbReference type="NCBIfam" id="NF006960">
    <property type="entry name" value="PRK09437.1"/>
    <property type="match status" value="1"/>
</dbReference>
<evidence type="ECO:0000256" key="12">
    <source>
        <dbReference type="ARBA" id="ARBA00049091"/>
    </source>
</evidence>
<dbReference type="FunFam" id="3.40.30.10:FF:000007">
    <property type="entry name" value="Thioredoxin-dependent thiol peroxidase"/>
    <property type="match status" value="1"/>
</dbReference>
<evidence type="ECO:0000256" key="1">
    <source>
        <dbReference type="ARBA" id="ARBA00003330"/>
    </source>
</evidence>
<protein>
    <recommendedName>
        <fullName evidence="3">thioredoxin-dependent peroxiredoxin</fullName>
        <ecNumber evidence="3">1.11.1.24</ecNumber>
    </recommendedName>
    <alternativeName>
        <fullName evidence="9">Thioredoxin peroxidase</fullName>
    </alternativeName>
    <alternativeName>
        <fullName evidence="11">Thioredoxin-dependent peroxiredoxin Bcp</fullName>
    </alternativeName>
</protein>
<dbReference type="PIRSF" id="PIRSF000239">
    <property type="entry name" value="AHPC"/>
    <property type="match status" value="1"/>
</dbReference>
<evidence type="ECO:0000256" key="4">
    <source>
        <dbReference type="ARBA" id="ARBA00022559"/>
    </source>
</evidence>
<comment type="similarity">
    <text evidence="10">Belongs to the peroxiredoxin family. BCP/PrxQ subfamily.</text>
</comment>
<dbReference type="SUPFAM" id="SSF52833">
    <property type="entry name" value="Thioredoxin-like"/>
    <property type="match status" value="1"/>
</dbReference>
<dbReference type="Pfam" id="PF00578">
    <property type="entry name" value="AhpC-TSA"/>
    <property type="match status" value="1"/>
</dbReference>
<dbReference type="GO" id="GO:0045454">
    <property type="term" value="P:cell redox homeostasis"/>
    <property type="evidence" value="ECO:0007669"/>
    <property type="project" value="TreeGrafter"/>
</dbReference>
<feature type="domain" description="Thioredoxin" evidence="14">
    <location>
        <begin position="11"/>
        <end position="164"/>
    </location>
</feature>